<dbReference type="EMBL" id="MCFI01000033">
    <property type="protein sequence ID" value="ORY73675.1"/>
    <property type="molecule type" value="Genomic_DNA"/>
</dbReference>
<dbReference type="OMA" id="SNCRHDL"/>
<dbReference type="PANTHER" id="PTHR21304:SF0">
    <property type="entry name" value="MICOS COMPLEX SUBUNIT MIC10"/>
    <property type="match status" value="1"/>
</dbReference>
<reference evidence="10 11" key="1">
    <citation type="submission" date="2016-07" db="EMBL/GenBank/DDBJ databases">
        <title>Pervasive Adenine N6-methylation of Active Genes in Fungi.</title>
        <authorList>
            <consortium name="DOE Joint Genome Institute"/>
            <person name="Mondo S.J."/>
            <person name="Dannebaum R.O."/>
            <person name="Kuo R.C."/>
            <person name="Labutti K."/>
            <person name="Haridas S."/>
            <person name="Kuo A."/>
            <person name="Salamov A."/>
            <person name="Ahrendt S.R."/>
            <person name="Lipzen A."/>
            <person name="Sullivan W."/>
            <person name="Andreopoulos W.B."/>
            <person name="Clum A."/>
            <person name="Lindquist E."/>
            <person name="Daum C."/>
            <person name="Ramamoorthy G.K."/>
            <person name="Gryganskyi A."/>
            <person name="Culley D."/>
            <person name="Magnuson J.K."/>
            <person name="James T.Y."/>
            <person name="O'Malley M.A."/>
            <person name="Stajich J.E."/>
            <person name="Spatafora J.W."/>
            <person name="Visel A."/>
            <person name="Grigoriev I.V."/>
        </authorList>
    </citation>
    <scope>NUCLEOTIDE SEQUENCE [LARGE SCALE GENOMIC DNA]</scope>
    <source>
        <strain evidence="10 11">12-1054</strain>
    </source>
</reference>
<comment type="similarity">
    <text evidence="3 9">Belongs to the MICOS complex subunit Mic10 family.</text>
</comment>
<evidence type="ECO:0000256" key="6">
    <source>
        <dbReference type="ARBA" id="ARBA00022989"/>
    </source>
</evidence>
<comment type="caution">
    <text evidence="10">The sequence shown here is derived from an EMBL/GenBank/DDBJ whole genome shotgun (WGS) entry which is preliminary data.</text>
</comment>
<evidence type="ECO:0000256" key="9">
    <source>
        <dbReference type="RuleBase" id="RU363011"/>
    </source>
</evidence>
<sequence>MSSETKAKRPSEAILNDKWDLALSNGIVKTGLGFGVGVVASVILFRRRMWPVFTGIGFGMGQGYAEGNQLFNPLLVPGTKLVSNKKD</sequence>
<keyword evidence="11" id="KW-1185">Reference proteome</keyword>
<keyword evidence="5 9" id="KW-0999">Mitochondrion inner membrane</keyword>
<keyword evidence="6 9" id="KW-1133">Transmembrane helix</keyword>
<evidence type="ECO:0000256" key="3">
    <source>
        <dbReference type="ARBA" id="ARBA00006792"/>
    </source>
</evidence>
<keyword evidence="8 9" id="KW-0472">Membrane</keyword>
<comment type="subcellular location">
    <subcellularLocation>
        <location evidence="2 9">Mitochondrion inner membrane</location>
        <topology evidence="2 9">Single-pass membrane protein</topology>
    </subcellularLocation>
</comment>
<evidence type="ECO:0000256" key="1">
    <source>
        <dbReference type="ARBA" id="ARBA00002689"/>
    </source>
</evidence>
<dbReference type="PANTHER" id="PTHR21304">
    <property type="entry name" value="MICOS COMPLEX SUBUNIT MIC10"/>
    <property type="match status" value="1"/>
</dbReference>
<organism evidence="10 11">
    <name type="scientific">Protomyces lactucae-debilis</name>
    <dbReference type="NCBI Taxonomy" id="2754530"/>
    <lineage>
        <taxon>Eukaryota</taxon>
        <taxon>Fungi</taxon>
        <taxon>Dikarya</taxon>
        <taxon>Ascomycota</taxon>
        <taxon>Taphrinomycotina</taxon>
        <taxon>Taphrinomycetes</taxon>
        <taxon>Taphrinales</taxon>
        <taxon>Protomycetaceae</taxon>
        <taxon>Protomyces</taxon>
    </lineage>
</organism>
<evidence type="ECO:0000256" key="2">
    <source>
        <dbReference type="ARBA" id="ARBA00004434"/>
    </source>
</evidence>
<proteinExistence type="inferred from homology"/>
<evidence type="ECO:0000256" key="8">
    <source>
        <dbReference type="ARBA" id="ARBA00023136"/>
    </source>
</evidence>
<evidence type="ECO:0000256" key="7">
    <source>
        <dbReference type="ARBA" id="ARBA00023128"/>
    </source>
</evidence>
<dbReference type="RefSeq" id="XP_040721855.1">
    <property type="nucleotide sequence ID" value="XM_040870284.1"/>
</dbReference>
<feature type="transmembrane region" description="Helical" evidence="9">
    <location>
        <begin position="26"/>
        <end position="45"/>
    </location>
</feature>
<protein>
    <recommendedName>
        <fullName evidence="9">MICOS complex subunit MIC10</fullName>
    </recommendedName>
</protein>
<keyword evidence="7 9" id="KW-0496">Mitochondrion</keyword>
<accession>A0A1Y2ES49</accession>
<name>A0A1Y2ES49_PROLT</name>
<dbReference type="GO" id="GO:0061617">
    <property type="term" value="C:MICOS complex"/>
    <property type="evidence" value="ECO:0007669"/>
    <property type="project" value="UniProtKB-UniRule"/>
</dbReference>
<evidence type="ECO:0000313" key="11">
    <source>
        <dbReference type="Proteomes" id="UP000193685"/>
    </source>
</evidence>
<evidence type="ECO:0000256" key="5">
    <source>
        <dbReference type="ARBA" id="ARBA00022792"/>
    </source>
</evidence>
<evidence type="ECO:0000256" key="4">
    <source>
        <dbReference type="ARBA" id="ARBA00022692"/>
    </source>
</evidence>
<dbReference type="OrthoDB" id="1916310at2759"/>
<dbReference type="GeneID" id="63786883"/>
<dbReference type="STRING" id="56484.A0A1Y2ES49"/>
<dbReference type="AlphaFoldDB" id="A0A1Y2ES49"/>
<gene>
    <name evidence="10" type="ORF">BCR37DRAFT_384715</name>
</gene>
<evidence type="ECO:0000313" key="10">
    <source>
        <dbReference type="EMBL" id="ORY73675.1"/>
    </source>
</evidence>
<comment type="function">
    <text evidence="1 9">Component of the MICOS complex, a large protein complex of the mitochondrial inner membrane that plays crucial roles in the maintenance of crista junctions, inner membrane architecture, and formation of contact sites to the outer membrane.</text>
</comment>
<dbReference type="InterPro" id="IPR007512">
    <property type="entry name" value="Mic10"/>
</dbReference>
<comment type="subunit">
    <text evidence="9">Component of the mitochondrial contact site and cristae organizing system (MICOS) complex.</text>
</comment>
<keyword evidence="4 9" id="KW-0812">Transmembrane</keyword>
<dbReference type="Proteomes" id="UP000193685">
    <property type="component" value="Unassembled WGS sequence"/>
</dbReference>
<dbReference type="Pfam" id="PF04418">
    <property type="entry name" value="DUF543"/>
    <property type="match status" value="1"/>
</dbReference>